<proteinExistence type="inferred from homology"/>
<dbReference type="NCBIfam" id="NF006870">
    <property type="entry name" value="PRK09364.1"/>
    <property type="match status" value="1"/>
</dbReference>
<reference evidence="9 10" key="1">
    <citation type="submission" date="2024-05" db="EMBL/GenBank/DDBJ databases">
        <authorList>
            <person name="Wallberg A."/>
        </authorList>
    </citation>
    <scope>NUCLEOTIDE SEQUENCE [LARGE SCALE GENOMIC DNA]</scope>
</reference>
<evidence type="ECO:0000259" key="7">
    <source>
        <dbReference type="Pfam" id="PF01967"/>
    </source>
</evidence>
<evidence type="ECO:0000259" key="8">
    <source>
        <dbReference type="Pfam" id="PF06463"/>
    </source>
</evidence>
<evidence type="ECO:0000256" key="5">
    <source>
        <dbReference type="ARBA" id="ARBA00023239"/>
    </source>
</evidence>
<dbReference type="InterPro" id="IPR047594">
    <property type="entry name" value="MoaC_bact/euk"/>
</dbReference>
<dbReference type="SUPFAM" id="SSF102114">
    <property type="entry name" value="Radical SAM enzymes"/>
    <property type="match status" value="1"/>
</dbReference>
<dbReference type="InterPro" id="IPR058240">
    <property type="entry name" value="rSAM_sf"/>
</dbReference>
<feature type="domain" description="Molybdenum cofactor biosynthesis protein A-like twitch" evidence="8">
    <location>
        <begin position="95"/>
        <end position="178"/>
    </location>
</feature>
<evidence type="ECO:0000256" key="2">
    <source>
        <dbReference type="ARBA" id="ARBA00005046"/>
    </source>
</evidence>
<comment type="catalytic activity">
    <reaction evidence="1">
        <text>(8S)-3',8-cyclo-7,8-dihydroguanosine 5'-triphosphate = cyclic pyranopterin phosphate + diphosphate</text>
        <dbReference type="Rhea" id="RHEA:49580"/>
        <dbReference type="ChEBI" id="CHEBI:33019"/>
        <dbReference type="ChEBI" id="CHEBI:59648"/>
        <dbReference type="ChEBI" id="CHEBI:131766"/>
        <dbReference type="EC" id="4.6.1.17"/>
    </reaction>
</comment>
<name>A0AAV2PRH9_MEGNR</name>
<dbReference type="GO" id="GO:0051539">
    <property type="term" value="F:4 iron, 4 sulfur cluster binding"/>
    <property type="evidence" value="ECO:0007669"/>
    <property type="project" value="UniProtKB-KW"/>
</dbReference>
<dbReference type="Proteomes" id="UP001497623">
    <property type="component" value="Unassembled WGS sequence"/>
</dbReference>
<dbReference type="PANTHER" id="PTHR22960">
    <property type="entry name" value="MOLYBDOPTERIN COFACTOR SYNTHESIS PROTEIN A"/>
    <property type="match status" value="1"/>
</dbReference>
<organism evidence="9 10">
    <name type="scientific">Meganyctiphanes norvegica</name>
    <name type="common">Northern krill</name>
    <name type="synonym">Thysanopoda norvegica</name>
    <dbReference type="NCBI Taxonomy" id="48144"/>
    <lineage>
        <taxon>Eukaryota</taxon>
        <taxon>Metazoa</taxon>
        <taxon>Ecdysozoa</taxon>
        <taxon>Arthropoda</taxon>
        <taxon>Crustacea</taxon>
        <taxon>Multicrustacea</taxon>
        <taxon>Malacostraca</taxon>
        <taxon>Eumalacostraca</taxon>
        <taxon>Eucarida</taxon>
        <taxon>Euphausiacea</taxon>
        <taxon>Euphausiidae</taxon>
        <taxon>Meganyctiphanes</taxon>
    </lineage>
</organism>
<dbReference type="Gene3D" id="3.20.20.70">
    <property type="entry name" value="Aldolase class I"/>
    <property type="match status" value="1"/>
</dbReference>
<dbReference type="SUPFAM" id="SSF55040">
    <property type="entry name" value="Molybdenum cofactor biosynthesis protein C, MoaC"/>
    <property type="match status" value="1"/>
</dbReference>
<comment type="pathway">
    <text evidence="2">Cofactor biosynthesis; molybdopterin biosynthesis.</text>
</comment>
<dbReference type="EC" id="4.6.1.17" evidence="3"/>
<dbReference type="InterPro" id="IPR036522">
    <property type="entry name" value="MoaC_sf"/>
</dbReference>
<dbReference type="Pfam" id="PF06463">
    <property type="entry name" value="Mob_synth_C"/>
    <property type="match status" value="1"/>
</dbReference>
<dbReference type="InterPro" id="IPR010505">
    <property type="entry name" value="MoaA_twitch"/>
</dbReference>
<protein>
    <recommendedName>
        <fullName evidence="3">cyclic pyranopterin monophosphate synthase</fullName>
        <ecNumber evidence="3">4.6.1.17</ecNumber>
    </recommendedName>
</protein>
<keyword evidence="4" id="KW-0501">Molybdenum cofactor biosynthesis</keyword>
<dbReference type="NCBIfam" id="TIGR00581">
    <property type="entry name" value="moaC"/>
    <property type="match status" value="1"/>
</dbReference>
<gene>
    <name evidence="9" type="ORF">MNOR_LOCUS3497</name>
</gene>
<dbReference type="CDD" id="cd01420">
    <property type="entry name" value="MoaC_PE"/>
    <property type="match status" value="1"/>
</dbReference>
<dbReference type="GO" id="GO:0006777">
    <property type="term" value="P:Mo-molybdopterin cofactor biosynthetic process"/>
    <property type="evidence" value="ECO:0007669"/>
    <property type="project" value="UniProtKB-KW"/>
</dbReference>
<evidence type="ECO:0000313" key="10">
    <source>
        <dbReference type="Proteomes" id="UP001497623"/>
    </source>
</evidence>
<evidence type="ECO:0000256" key="6">
    <source>
        <dbReference type="SAM" id="MobiDB-lite"/>
    </source>
</evidence>
<sequence>MLTFGSGGGTVSSEISHNCELRMKPSKVSCVMDCTTPAGNILYNSSITNTYIVAFSHWPTFLNNRYITRRNFQMILNNIIDVSNIQRPTNILVCEVNKTSTAYKVPGFHGQIGFITSMSEHFCGSCNRLRLTADGNLKVCLFGNTEISLRDTLRSGATDDDMLEVIGAAVGRKKKQHAGMQNLASMKNRPMILIDGLKSSISSLRPPSTLNTPLVPSPLLAADIRKIYHNSIRHFQSSLFHPIAQNSVSNCTNQSNEIGNENLDKGSNGSQQIDNEGKNSDDFWHNFGKGQGQFMMQKIKVTQDDEKINFITNNNEFVDRNEDSEQKLSHVSKTGKAKMVDVGSKGESMRIAVARGIVHLGSTAFYLVKENKLKKGDVLGVARVAGIMAAKKTSELIPLCHPLALTYIDVCAQLKEDQHCVILEAEVRTHGRTGVEMEALTAVSVAGLTVYDMCKAVSHDITISHIQLITKKGGKKEFVKKT</sequence>
<dbReference type="InterPro" id="IPR013785">
    <property type="entry name" value="Aldolase_TIM"/>
</dbReference>
<feature type="region of interest" description="Disordered" evidence="6">
    <location>
        <begin position="251"/>
        <end position="281"/>
    </location>
</feature>
<dbReference type="CDD" id="cd21117">
    <property type="entry name" value="Twitch_MoaA"/>
    <property type="match status" value="1"/>
</dbReference>
<evidence type="ECO:0000256" key="4">
    <source>
        <dbReference type="ARBA" id="ARBA00023150"/>
    </source>
</evidence>
<accession>A0AAV2PRH9</accession>
<dbReference type="EMBL" id="CAXKWB010001199">
    <property type="protein sequence ID" value="CAL4063642.1"/>
    <property type="molecule type" value="Genomic_DNA"/>
</dbReference>
<comment type="caution">
    <text evidence="9">The sequence shown here is derived from an EMBL/GenBank/DDBJ whole genome shotgun (WGS) entry which is preliminary data.</text>
</comment>
<dbReference type="InterPro" id="IPR023045">
    <property type="entry name" value="MoaC"/>
</dbReference>
<keyword evidence="5" id="KW-0456">Lyase</keyword>
<evidence type="ECO:0000256" key="1">
    <source>
        <dbReference type="ARBA" id="ARBA00001637"/>
    </source>
</evidence>
<feature type="compositionally biased region" description="Polar residues" evidence="6">
    <location>
        <begin position="251"/>
        <end position="274"/>
    </location>
</feature>
<keyword evidence="10" id="KW-1185">Reference proteome</keyword>
<dbReference type="Pfam" id="PF01967">
    <property type="entry name" value="MoaC"/>
    <property type="match status" value="1"/>
</dbReference>
<evidence type="ECO:0000313" key="9">
    <source>
        <dbReference type="EMBL" id="CAL4063642.1"/>
    </source>
</evidence>
<feature type="domain" description="Molybdopterin cofactor biosynthesis C (MoaC)" evidence="7">
    <location>
        <begin position="339"/>
        <end position="474"/>
    </location>
</feature>
<dbReference type="InterPro" id="IPR002820">
    <property type="entry name" value="Mopterin_CF_biosynth-C_dom"/>
</dbReference>
<feature type="non-terminal residue" evidence="9">
    <location>
        <position position="482"/>
    </location>
</feature>
<dbReference type="PANTHER" id="PTHR22960:SF0">
    <property type="entry name" value="MOLYBDENUM COFACTOR BIOSYNTHESIS PROTEIN 1"/>
    <property type="match status" value="1"/>
</dbReference>
<dbReference type="HAMAP" id="MF_01224_B">
    <property type="entry name" value="MoaC_B"/>
    <property type="match status" value="1"/>
</dbReference>
<dbReference type="InterPro" id="IPR050105">
    <property type="entry name" value="MoCo_biosynth_MoaA/MoaC"/>
</dbReference>
<dbReference type="AlphaFoldDB" id="A0AAV2PRH9"/>
<dbReference type="Gene3D" id="3.30.70.640">
    <property type="entry name" value="Molybdopterin cofactor biosynthesis C (MoaC) domain"/>
    <property type="match status" value="1"/>
</dbReference>
<evidence type="ECO:0000256" key="3">
    <source>
        <dbReference type="ARBA" id="ARBA00012575"/>
    </source>
</evidence>
<dbReference type="GO" id="GO:0061799">
    <property type="term" value="F:cyclic pyranopterin monophosphate synthase activity"/>
    <property type="evidence" value="ECO:0007669"/>
    <property type="project" value="UniProtKB-EC"/>
</dbReference>